<evidence type="ECO:0000256" key="6">
    <source>
        <dbReference type="ARBA" id="ARBA00022927"/>
    </source>
</evidence>
<dbReference type="Pfam" id="PF25880">
    <property type="entry name" value="WHD_CHMP7_1st"/>
    <property type="match status" value="1"/>
</dbReference>
<dbReference type="GO" id="GO:0009898">
    <property type="term" value="C:cytoplasmic side of plasma membrane"/>
    <property type="evidence" value="ECO:0007669"/>
    <property type="project" value="TreeGrafter"/>
</dbReference>
<keyword evidence="8" id="KW-0539">Nucleus</keyword>
<dbReference type="Pfam" id="PF03357">
    <property type="entry name" value="Snf7"/>
    <property type="match status" value="1"/>
</dbReference>
<evidence type="ECO:0000256" key="2">
    <source>
        <dbReference type="ARBA" id="ARBA00004496"/>
    </source>
</evidence>
<feature type="domain" description="CHMP7 winged helix" evidence="13">
    <location>
        <begin position="146"/>
        <end position="214"/>
    </location>
</feature>
<evidence type="ECO:0000256" key="5">
    <source>
        <dbReference type="ARBA" id="ARBA00022490"/>
    </source>
</evidence>
<evidence type="ECO:0000256" key="7">
    <source>
        <dbReference type="ARBA" id="ARBA00023054"/>
    </source>
</evidence>
<keyword evidence="6" id="KW-0653">Protein transport</keyword>
<evidence type="ECO:0000256" key="10">
    <source>
        <dbReference type="ARBA" id="ARBA00041629"/>
    </source>
</evidence>
<evidence type="ECO:0000256" key="11">
    <source>
        <dbReference type="SAM" id="Coils"/>
    </source>
</evidence>
<dbReference type="AlphaFoldDB" id="A0A8B6FTC9"/>
<dbReference type="GO" id="GO:0005635">
    <property type="term" value="C:nuclear envelope"/>
    <property type="evidence" value="ECO:0007669"/>
    <property type="project" value="UniProtKB-SubCell"/>
</dbReference>
<dbReference type="PANTHER" id="PTHR22761:SF21">
    <property type="entry name" value="CHARGED MULTIVESICULAR BODY PROTEIN 7"/>
    <property type="match status" value="1"/>
</dbReference>
<keyword evidence="15" id="KW-1185">Reference proteome</keyword>
<name>A0A8B6FTC9_MYTGA</name>
<evidence type="ECO:0000256" key="12">
    <source>
        <dbReference type="SAM" id="MobiDB-lite"/>
    </source>
</evidence>
<gene>
    <name evidence="14" type="ORF">MGAL_10B089776</name>
</gene>
<evidence type="ECO:0000256" key="9">
    <source>
        <dbReference type="ARBA" id="ARBA00041077"/>
    </source>
</evidence>
<protein>
    <recommendedName>
        <fullName evidence="9">Charged multivesicular body protein 7</fullName>
    </recommendedName>
    <alternativeName>
        <fullName evidence="10">Chromatin-modifying protein 7</fullName>
    </alternativeName>
</protein>
<keyword evidence="5" id="KW-0963">Cytoplasm</keyword>
<evidence type="ECO:0000256" key="1">
    <source>
        <dbReference type="ARBA" id="ARBA00004259"/>
    </source>
</evidence>
<feature type="region of interest" description="Disordered" evidence="12">
    <location>
        <begin position="433"/>
        <end position="472"/>
    </location>
</feature>
<reference evidence="14" key="1">
    <citation type="submission" date="2018-11" db="EMBL/GenBank/DDBJ databases">
        <authorList>
            <person name="Alioto T."/>
            <person name="Alioto T."/>
        </authorList>
    </citation>
    <scope>NUCLEOTIDE SEQUENCE</scope>
</reference>
<dbReference type="InterPro" id="IPR057471">
    <property type="entry name" value="CHMP7_WHD"/>
</dbReference>
<keyword evidence="7 11" id="KW-0175">Coiled coil</keyword>
<dbReference type="Pfam" id="PF25239">
    <property type="entry name" value="WHD_CHMP7"/>
    <property type="match status" value="1"/>
</dbReference>
<dbReference type="GO" id="GO:0032511">
    <property type="term" value="P:late endosome to vacuole transport via multivesicular body sorting pathway"/>
    <property type="evidence" value="ECO:0007669"/>
    <property type="project" value="TreeGrafter"/>
</dbReference>
<keyword evidence="4" id="KW-0813">Transport</keyword>
<dbReference type="GO" id="GO:0000815">
    <property type="term" value="C:ESCRT III complex"/>
    <property type="evidence" value="ECO:0007669"/>
    <property type="project" value="TreeGrafter"/>
</dbReference>
<dbReference type="Gene3D" id="1.10.287.1060">
    <property type="entry name" value="ESAT-6-like"/>
    <property type="match status" value="1"/>
</dbReference>
<accession>A0A8B6FTC9</accession>
<dbReference type="OrthoDB" id="10250120at2759"/>
<dbReference type="EMBL" id="UYJE01007295">
    <property type="protein sequence ID" value="VDI53382.1"/>
    <property type="molecule type" value="Genomic_DNA"/>
</dbReference>
<evidence type="ECO:0000256" key="8">
    <source>
        <dbReference type="ARBA" id="ARBA00023242"/>
    </source>
</evidence>
<feature type="coiled-coil region" evidence="11">
    <location>
        <begin position="239"/>
        <end position="266"/>
    </location>
</feature>
<evidence type="ECO:0000313" key="14">
    <source>
        <dbReference type="EMBL" id="VDI53382.1"/>
    </source>
</evidence>
<evidence type="ECO:0000259" key="13">
    <source>
        <dbReference type="Pfam" id="PF25239"/>
    </source>
</evidence>
<evidence type="ECO:0000256" key="3">
    <source>
        <dbReference type="ARBA" id="ARBA00006190"/>
    </source>
</evidence>
<dbReference type="GO" id="GO:0005771">
    <property type="term" value="C:multivesicular body"/>
    <property type="evidence" value="ECO:0007669"/>
    <property type="project" value="TreeGrafter"/>
</dbReference>
<dbReference type="GO" id="GO:0015031">
    <property type="term" value="P:protein transport"/>
    <property type="evidence" value="ECO:0007669"/>
    <property type="project" value="UniProtKB-KW"/>
</dbReference>
<dbReference type="Proteomes" id="UP000596742">
    <property type="component" value="Unassembled WGS sequence"/>
</dbReference>
<comment type="similarity">
    <text evidence="3">Belongs to the SNF7 family.</text>
</comment>
<proteinExistence type="inferred from homology"/>
<dbReference type="PANTHER" id="PTHR22761">
    <property type="entry name" value="CHARGED MULTIVESICULAR BODY PROTEIN"/>
    <property type="match status" value="1"/>
</dbReference>
<organism evidence="14 15">
    <name type="scientific">Mytilus galloprovincialis</name>
    <name type="common">Mediterranean mussel</name>
    <dbReference type="NCBI Taxonomy" id="29158"/>
    <lineage>
        <taxon>Eukaryota</taxon>
        <taxon>Metazoa</taxon>
        <taxon>Spiralia</taxon>
        <taxon>Lophotrochozoa</taxon>
        <taxon>Mollusca</taxon>
        <taxon>Bivalvia</taxon>
        <taxon>Autobranchia</taxon>
        <taxon>Pteriomorphia</taxon>
        <taxon>Mytilida</taxon>
        <taxon>Mytiloidea</taxon>
        <taxon>Mytilidae</taxon>
        <taxon>Mytilinae</taxon>
        <taxon>Mytilus</taxon>
    </lineage>
</organism>
<dbReference type="InterPro" id="IPR005024">
    <property type="entry name" value="Snf7_fam"/>
</dbReference>
<feature type="compositionally biased region" description="Polar residues" evidence="12">
    <location>
        <begin position="433"/>
        <end position="467"/>
    </location>
</feature>
<evidence type="ECO:0000256" key="4">
    <source>
        <dbReference type="ARBA" id="ARBA00022448"/>
    </source>
</evidence>
<evidence type="ECO:0000313" key="15">
    <source>
        <dbReference type="Proteomes" id="UP000596742"/>
    </source>
</evidence>
<dbReference type="GO" id="GO:0006900">
    <property type="term" value="P:vesicle budding from membrane"/>
    <property type="evidence" value="ECO:0007669"/>
    <property type="project" value="TreeGrafter"/>
</dbReference>
<sequence>MESQATNLPAVWSDDTRMSVLFAPFREKSLNPSSWKQKMSFWSQLILEESRCSLTSIIDLNSLQIKFSRNGKVPLCLDVVLEDLLRSNTIKMLSNSGSSPVKQRPSWLTWGYDTFLKTPVKWGINYMSSSQTESKDTKYIVIEVLHKKCDQIVQDHQCGLYCEVTDSVIEYSQLWKKSQSLCANETEFDIILEELVKQRKVTVHHENTHTIIKFVNKGDKTVKPVSKRDMEIFRIKMTRDMLTDKIDSLTSDIDKLKKEAIRMKKTSKTQALRCLRQKRIIESRIDKLTGSLDILDNILNQISHSVSDEMVVKALESGNHVLKSLTGKTSKDHIANVMDELAEVLEEQAEIQDQISSGPSGLDISREELEAELEDIMRDEIKEKDSELLIDDIISGLTDLHLPKVPSASIDQSVSPFRTTEGVPATGITASVSPQKFSISPKTSPQKLPSPNRTPEHQQISQSNLYKQSPMVDGINTGELDLSLELPDVPTFTPYADINKKEACLDS</sequence>
<feature type="coiled-coil region" evidence="11">
    <location>
        <begin position="334"/>
        <end position="386"/>
    </location>
</feature>
<comment type="caution">
    <text evidence="14">The sequence shown here is derived from an EMBL/GenBank/DDBJ whole genome shotgun (WGS) entry which is preliminary data.</text>
</comment>
<comment type="subcellular location">
    <subcellularLocation>
        <location evidence="2">Cytoplasm</location>
    </subcellularLocation>
    <subcellularLocation>
        <location evidence="1">Nucleus envelope</location>
    </subcellularLocation>
</comment>